<gene>
    <name evidence="2" type="ORF">M9R61_00830</name>
</gene>
<dbReference type="PANTHER" id="PTHR34322:SF2">
    <property type="entry name" value="TRANSPOSASE IS200-LIKE DOMAIN-CONTAINING PROTEIN"/>
    <property type="match status" value="1"/>
</dbReference>
<evidence type="ECO:0000313" key="3">
    <source>
        <dbReference type="Proteomes" id="UP001152172"/>
    </source>
</evidence>
<dbReference type="EMBL" id="JAMKBI010000001">
    <property type="protein sequence ID" value="MCZ8531885.1"/>
    <property type="molecule type" value="Genomic_DNA"/>
</dbReference>
<evidence type="ECO:0000313" key="2">
    <source>
        <dbReference type="EMBL" id="MCZ8531885.1"/>
    </source>
</evidence>
<dbReference type="PANTHER" id="PTHR34322">
    <property type="entry name" value="TRANSPOSASE, Y1_TNP DOMAIN-CONTAINING"/>
    <property type="match status" value="1"/>
</dbReference>
<dbReference type="Gene3D" id="3.30.70.1290">
    <property type="entry name" value="Transposase IS200-like"/>
    <property type="match status" value="1"/>
</dbReference>
<dbReference type="Proteomes" id="UP001152172">
    <property type="component" value="Unassembled WGS sequence"/>
</dbReference>
<organism evidence="2 3">
    <name type="scientific">Psychrobacillus psychrodurans</name>
    <dbReference type="NCBI Taxonomy" id="126157"/>
    <lineage>
        <taxon>Bacteria</taxon>
        <taxon>Bacillati</taxon>
        <taxon>Bacillota</taxon>
        <taxon>Bacilli</taxon>
        <taxon>Bacillales</taxon>
        <taxon>Bacillaceae</taxon>
        <taxon>Psychrobacillus</taxon>
    </lineage>
</organism>
<sequence>MGNIRKVWQPEIFYHITMRGNRMQNIFINKEDFMFFTHTLSQAHKLYSFTIIAYSLMNNHYHLLIRSPKVPLSDVLIFINQQYSKYFKLKYKYWDQLYESRYYTNMISDPKELLKISKYIHQNHLYIKRNISKSMANNQYSSYQFYINKKKQKPSYLDIYLLPNLIKKYPELRTENYKIYCEDIQIEEEKSYHRQYSLT</sequence>
<dbReference type="InterPro" id="IPR036515">
    <property type="entry name" value="Transposase_17_sf"/>
</dbReference>
<dbReference type="SMART" id="SM01321">
    <property type="entry name" value="Y1_Tnp"/>
    <property type="match status" value="1"/>
</dbReference>
<comment type="caution">
    <text evidence="2">The sequence shown here is derived from an EMBL/GenBank/DDBJ whole genome shotgun (WGS) entry which is preliminary data.</text>
</comment>
<dbReference type="SUPFAM" id="SSF143422">
    <property type="entry name" value="Transposase IS200-like"/>
    <property type="match status" value="1"/>
</dbReference>
<dbReference type="GO" id="GO:0003677">
    <property type="term" value="F:DNA binding"/>
    <property type="evidence" value="ECO:0007669"/>
    <property type="project" value="InterPro"/>
</dbReference>
<dbReference type="Pfam" id="PF01797">
    <property type="entry name" value="Y1_Tnp"/>
    <property type="match status" value="1"/>
</dbReference>
<name>A0A9X3R7T8_9BACI</name>
<dbReference type="RefSeq" id="WP_269920572.1">
    <property type="nucleotide sequence ID" value="NZ_JAMKBI010000001.1"/>
</dbReference>
<protein>
    <submittedName>
        <fullName evidence="2">Transposase</fullName>
    </submittedName>
</protein>
<evidence type="ECO:0000259" key="1">
    <source>
        <dbReference type="SMART" id="SM01321"/>
    </source>
</evidence>
<proteinExistence type="predicted"/>
<reference evidence="2" key="1">
    <citation type="submission" date="2022-05" db="EMBL/GenBank/DDBJ databases">
        <authorList>
            <person name="Colautti A."/>
            <person name="Iacumin L."/>
        </authorList>
    </citation>
    <scope>NUCLEOTIDE SEQUENCE</scope>
    <source>
        <strain evidence="2">DSM 30747</strain>
    </source>
</reference>
<accession>A0A9X3R7T8</accession>
<feature type="domain" description="Transposase IS200-like" evidence="1">
    <location>
        <begin position="9"/>
        <end position="123"/>
    </location>
</feature>
<keyword evidence="3" id="KW-1185">Reference proteome</keyword>
<dbReference type="GO" id="GO:0006313">
    <property type="term" value="P:DNA transposition"/>
    <property type="evidence" value="ECO:0007669"/>
    <property type="project" value="InterPro"/>
</dbReference>
<dbReference type="InterPro" id="IPR002686">
    <property type="entry name" value="Transposase_17"/>
</dbReference>
<dbReference type="GO" id="GO:0004803">
    <property type="term" value="F:transposase activity"/>
    <property type="evidence" value="ECO:0007669"/>
    <property type="project" value="InterPro"/>
</dbReference>
<dbReference type="AlphaFoldDB" id="A0A9X3R7T8"/>